<gene>
    <name evidence="2" type="ordered locus">Psta_3372</name>
</gene>
<dbReference type="KEGG" id="psl:Psta_3372"/>
<dbReference type="SUPFAM" id="SSF63748">
    <property type="entry name" value="Tudor/PWWP/MBT"/>
    <property type="match status" value="1"/>
</dbReference>
<keyword evidence="3" id="KW-1185">Reference proteome</keyword>
<dbReference type="AlphaFoldDB" id="D2QXV9"/>
<keyword evidence="1" id="KW-0472">Membrane</keyword>
<keyword evidence="1" id="KW-0812">Transmembrane</keyword>
<feature type="transmembrane region" description="Helical" evidence="1">
    <location>
        <begin position="182"/>
        <end position="202"/>
    </location>
</feature>
<name>D2QXV9_PIRSD</name>
<keyword evidence="1" id="KW-1133">Transmembrane helix</keyword>
<dbReference type="Gene3D" id="2.30.30.140">
    <property type="match status" value="1"/>
</dbReference>
<evidence type="ECO:0000313" key="2">
    <source>
        <dbReference type="EMBL" id="ADB18036.1"/>
    </source>
</evidence>
<dbReference type="HOGENOM" id="CLU_1309185_0_0_0"/>
<dbReference type="EMBL" id="CP001848">
    <property type="protein sequence ID" value="ADB18036.1"/>
    <property type="molecule type" value="Genomic_DNA"/>
</dbReference>
<dbReference type="OrthoDB" id="7596738at2"/>
<proteinExistence type="predicted"/>
<evidence type="ECO:0000313" key="3">
    <source>
        <dbReference type="Proteomes" id="UP000001887"/>
    </source>
</evidence>
<accession>D2QXV9</accession>
<feature type="transmembrane region" description="Helical" evidence="1">
    <location>
        <begin position="35"/>
        <end position="53"/>
    </location>
</feature>
<reference evidence="2 3" key="1">
    <citation type="journal article" date="2009" name="Stand. Genomic Sci.">
        <title>Complete genome sequence of Pirellula staleyi type strain (ATCC 27377).</title>
        <authorList>
            <person name="Clum A."/>
            <person name="Tindall B.J."/>
            <person name="Sikorski J."/>
            <person name="Ivanova N."/>
            <person name="Mavrommatis K."/>
            <person name="Lucas S."/>
            <person name="Glavina del Rio T."/>
            <person name="Nolan M."/>
            <person name="Chen F."/>
            <person name="Tice H."/>
            <person name="Pitluck S."/>
            <person name="Cheng J.F."/>
            <person name="Chertkov O."/>
            <person name="Brettin T."/>
            <person name="Han C."/>
            <person name="Detter J.C."/>
            <person name="Kuske C."/>
            <person name="Bruce D."/>
            <person name="Goodwin L."/>
            <person name="Ovchinikova G."/>
            <person name="Pati A."/>
            <person name="Mikhailova N."/>
            <person name="Chen A."/>
            <person name="Palaniappan K."/>
            <person name="Land M."/>
            <person name="Hauser L."/>
            <person name="Chang Y.J."/>
            <person name="Jeffries C.D."/>
            <person name="Chain P."/>
            <person name="Rohde M."/>
            <person name="Goker M."/>
            <person name="Bristow J."/>
            <person name="Eisen J.A."/>
            <person name="Markowitz V."/>
            <person name="Hugenholtz P."/>
            <person name="Kyrpides N.C."/>
            <person name="Klenk H.P."/>
            <person name="Lapidus A."/>
        </authorList>
    </citation>
    <scope>NUCLEOTIDE SEQUENCE [LARGE SCALE GENOMIC DNA]</scope>
    <source>
        <strain evidence="3">ATCC 27377 / DSM 6068 / ICPB 4128</strain>
    </source>
</reference>
<feature type="transmembrane region" description="Helical" evidence="1">
    <location>
        <begin position="60"/>
        <end position="77"/>
    </location>
</feature>
<protein>
    <submittedName>
        <fullName evidence="2">Uncharacterized protein</fullName>
    </submittedName>
</protein>
<evidence type="ECO:0000256" key="1">
    <source>
        <dbReference type="SAM" id="Phobius"/>
    </source>
</evidence>
<sequence length="210" mass="22350" precursor="true">MRGLRFSMSGGLSALTLLSVLLALMVSKSEIAGSVALTVYISVVCLATAGAIATLGNDKLFWLGAAIFGWTYLFTEYEAVSSFEQMVQSPGVIMVPSGTSNLRPVSKMITSSLVELIEQNVIGSRYVGATVMARWRNGSYYSGTIAEIEGSNYLVKWTDGSAPQWTPGTQILSNSPGTRSSAHAILGTLFGLFGGMLVTLVFQKRETPAS</sequence>
<dbReference type="Proteomes" id="UP000001887">
    <property type="component" value="Chromosome"/>
</dbReference>
<organism evidence="2 3">
    <name type="scientific">Pirellula staleyi (strain ATCC 27377 / DSM 6068 / ICPB 4128)</name>
    <name type="common">Pirella staleyi</name>
    <dbReference type="NCBI Taxonomy" id="530564"/>
    <lineage>
        <taxon>Bacteria</taxon>
        <taxon>Pseudomonadati</taxon>
        <taxon>Planctomycetota</taxon>
        <taxon>Planctomycetia</taxon>
        <taxon>Pirellulales</taxon>
        <taxon>Pirellulaceae</taxon>
        <taxon>Pirellula</taxon>
    </lineage>
</organism>